<organism evidence="1 2">
    <name type="scientific">Spirochaeta africana (strain ATCC 700263 / DSM 8902 / Z-7692)</name>
    <dbReference type="NCBI Taxonomy" id="889378"/>
    <lineage>
        <taxon>Bacteria</taxon>
        <taxon>Pseudomonadati</taxon>
        <taxon>Spirochaetota</taxon>
        <taxon>Spirochaetia</taxon>
        <taxon>Spirochaetales</taxon>
        <taxon>Spirochaetaceae</taxon>
        <taxon>Spirochaeta</taxon>
    </lineage>
</organism>
<sequence>MKCVVIFGPSAVGKAAVGKKLADMLGFKLFHNHMVIELVYNFFTWNDDAFGPLITKIRNQIFEKIKNSKIKGIVFTYVWALDQEEDHKELMEYMSSLGIDLQSLFFVELEADQDIRLLRNKEQERLIEKKTKRNISESENFLLESERRHKLNSENDFFYPELHLKIDNSYLDVDATAEIILDRLNNRGFV</sequence>
<gene>
    <name evidence="1" type="ordered locus">Spiaf_1020</name>
</gene>
<dbReference type="Gene3D" id="3.40.50.300">
    <property type="entry name" value="P-loop containing nucleotide triphosphate hydrolases"/>
    <property type="match status" value="1"/>
</dbReference>
<name>H9UHW4_SPIAZ</name>
<dbReference type="EMBL" id="CP003282">
    <property type="protein sequence ID" value="AFG37107.1"/>
    <property type="molecule type" value="Genomic_DNA"/>
</dbReference>
<dbReference type="KEGG" id="sfc:Spiaf_1020"/>
<dbReference type="OrthoDB" id="193997at2"/>
<dbReference type="AlphaFoldDB" id="H9UHW4"/>
<keyword evidence="2" id="KW-1185">Reference proteome</keyword>
<dbReference type="eggNOG" id="COG0703">
    <property type="taxonomic scope" value="Bacteria"/>
</dbReference>
<dbReference type="HOGENOM" id="CLU_092496_3_0_12"/>
<dbReference type="SUPFAM" id="SSF52540">
    <property type="entry name" value="P-loop containing nucleoside triphosphate hydrolases"/>
    <property type="match status" value="1"/>
</dbReference>
<proteinExistence type="predicted"/>
<accession>H9UHW4</accession>
<evidence type="ECO:0000313" key="1">
    <source>
        <dbReference type="EMBL" id="AFG37107.1"/>
    </source>
</evidence>
<protein>
    <recommendedName>
        <fullName evidence="3">Shikimate kinase</fullName>
    </recommendedName>
</protein>
<evidence type="ECO:0000313" key="2">
    <source>
        <dbReference type="Proteomes" id="UP000007383"/>
    </source>
</evidence>
<dbReference type="STRING" id="889378.Spiaf_1020"/>
<dbReference type="Proteomes" id="UP000007383">
    <property type="component" value="Chromosome"/>
</dbReference>
<reference evidence="2" key="1">
    <citation type="journal article" date="2013" name="Stand. Genomic Sci.">
        <title>Complete genome sequence of the halophilic bacterium Spirochaeta africana type strain (Z-7692(T)) from the alkaline Lake Magadi in the East African Rift.</title>
        <authorList>
            <person name="Liolos K."/>
            <person name="Abt B."/>
            <person name="Scheuner C."/>
            <person name="Teshima H."/>
            <person name="Held B."/>
            <person name="Lapidus A."/>
            <person name="Nolan M."/>
            <person name="Lucas S."/>
            <person name="Deshpande S."/>
            <person name="Cheng J.F."/>
            <person name="Tapia R."/>
            <person name="Goodwin L.A."/>
            <person name="Pitluck S."/>
            <person name="Pagani I."/>
            <person name="Ivanova N."/>
            <person name="Mavromatis K."/>
            <person name="Mikhailova N."/>
            <person name="Huntemann M."/>
            <person name="Pati A."/>
            <person name="Chen A."/>
            <person name="Palaniappan K."/>
            <person name="Land M."/>
            <person name="Rohde M."/>
            <person name="Tindall B.J."/>
            <person name="Detter J.C."/>
            <person name="Goker M."/>
            <person name="Bristow J."/>
            <person name="Eisen J.A."/>
            <person name="Markowitz V."/>
            <person name="Hugenholtz P."/>
            <person name="Woyke T."/>
            <person name="Klenk H.P."/>
            <person name="Kyrpides N.C."/>
        </authorList>
    </citation>
    <scope>NUCLEOTIDE SEQUENCE</scope>
    <source>
        <strain evidence="2">ATCC 700263 / DSM 8902 / Z-7692</strain>
    </source>
</reference>
<evidence type="ECO:0008006" key="3">
    <source>
        <dbReference type="Google" id="ProtNLM"/>
    </source>
</evidence>
<dbReference type="InterPro" id="IPR027417">
    <property type="entry name" value="P-loop_NTPase"/>
</dbReference>
<dbReference type="RefSeq" id="WP_014455099.1">
    <property type="nucleotide sequence ID" value="NC_017098.1"/>
</dbReference>